<proteinExistence type="predicted"/>
<dbReference type="GO" id="GO:0005829">
    <property type="term" value="C:cytosol"/>
    <property type="evidence" value="ECO:0007669"/>
    <property type="project" value="TreeGrafter"/>
</dbReference>
<dbReference type="Gene3D" id="3.40.50.300">
    <property type="entry name" value="P-loop containing nucleotide triphosphate hydrolases"/>
    <property type="match status" value="1"/>
</dbReference>
<dbReference type="EMBL" id="BARV01006570">
    <property type="protein sequence ID" value="GAI14646.1"/>
    <property type="molecule type" value="Genomic_DNA"/>
</dbReference>
<dbReference type="GO" id="GO:0003677">
    <property type="term" value="F:DNA binding"/>
    <property type="evidence" value="ECO:0007669"/>
    <property type="project" value="InterPro"/>
</dbReference>
<dbReference type="AlphaFoldDB" id="X1M975"/>
<comment type="caution">
    <text evidence="2">The sequence shown here is derived from an EMBL/GenBank/DDBJ whole genome shotgun (WGS) entry which is preliminary data.</text>
</comment>
<protein>
    <recommendedName>
        <fullName evidence="1">Helicase/UvrB N-terminal domain-containing protein</fullName>
    </recommendedName>
</protein>
<name>X1M975_9ZZZZ</name>
<dbReference type="Pfam" id="PF04851">
    <property type="entry name" value="ResIII"/>
    <property type="match status" value="1"/>
</dbReference>
<dbReference type="PANTHER" id="PTHR47396:SF1">
    <property type="entry name" value="ATP-DEPENDENT HELICASE IRC3-RELATED"/>
    <property type="match status" value="1"/>
</dbReference>
<dbReference type="SUPFAM" id="SSF52540">
    <property type="entry name" value="P-loop containing nucleoside triphosphate hydrolases"/>
    <property type="match status" value="1"/>
</dbReference>
<dbReference type="InterPro" id="IPR050742">
    <property type="entry name" value="Helicase_Restrict-Modif_Enz"/>
</dbReference>
<feature type="domain" description="Helicase/UvrB N-terminal" evidence="1">
    <location>
        <begin position="47"/>
        <end position="240"/>
    </location>
</feature>
<dbReference type="InterPro" id="IPR006935">
    <property type="entry name" value="Helicase/UvrB_N"/>
</dbReference>
<evidence type="ECO:0000259" key="1">
    <source>
        <dbReference type="Pfam" id="PF04851"/>
    </source>
</evidence>
<accession>X1M975</accession>
<evidence type="ECO:0000313" key="2">
    <source>
        <dbReference type="EMBL" id="GAI14646.1"/>
    </source>
</evidence>
<dbReference type="InterPro" id="IPR027417">
    <property type="entry name" value="P-loop_NTPase"/>
</dbReference>
<feature type="non-terminal residue" evidence="2">
    <location>
        <position position="359"/>
    </location>
</feature>
<reference evidence="2" key="1">
    <citation type="journal article" date="2014" name="Front. Microbiol.">
        <title>High frequency of phylogenetically diverse reductive dehalogenase-homologous genes in deep subseafloor sedimentary metagenomes.</title>
        <authorList>
            <person name="Kawai M."/>
            <person name="Futagami T."/>
            <person name="Toyoda A."/>
            <person name="Takaki Y."/>
            <person name="Nishi S."/>
            <person name="Hori S."/>
            <person name="Arai W."/>
            <person name="Tsubouchi T."/>
            <person name="Morono Y."/>
            <person name="Uchiyama I."/>
            <person name="Ito T."/>
            <person name="Fujiyama A."/>
            <person name="Inagaki F."/>
            <person name="Takami H."/>
        </authorList>
    </citation>
    <scope>NUCLEOTIDE SEQUENCE</scope>
    <source>
        <strain evidence="2">Expedition CK06-06</strain>
    </source>
</reference>
<dbReference type="PANTHER" id="PTHR47396">
    <property type="entry name" value="TYPE I RESTRICTION ENZYME ECOKI R PROTEIN"/>
    <property type="match status" value="1"/>
</dbReference>
<dbReference type="GO" id="GO:0005524">
    <property type="term" value="F:ATP binding"/>
    <property type="evidence" value="ECO:0007669"/>
    <property type="project" value="InterPro"/>
</dbReference>
<sequence>MKAVSMILDKQRLKNQDLVLKVSPSVDPAKFDISKYEAFLDALCGDREYQKEATRETLRYLLGGRYNSLRDLAKENYRQNPVLQDLYPSLEDFYKHLQLPDKLSCTLDLATATGKSYVIYGIARIMLAEGAVNQVLVLCPSNTIETGLTEKFRSLSGDRTLKEVLPEPAIISNPRIINASQTIQRGDICIENIHATYERTKSSIEDSLIGKGERTLVINDEVHHMANPPARDQALKKWKEFLLDPKYNFKYIVGDSGTCYVGNDYFTDVIYRFSLRESIEERFVKTIDYVAEDVSHTREEKFQKIYDNHIQNKSLKYRLIKPLTILVTKDIAACKRLTEDLINFLADKENISRDKGEFQ</sequence>
<gene>
    <name evidence="2" type="ORF">S06H3_13456</name>
</gene>
<dbReference type="GO" id="GO:0016787">
    <property type="term" value="F:hydrolase activity"/>
    <property type="evidence" value="ECO:0007669"/>
    <property type="project" value="InterPro"/>
</dbReference>
<organism evidence="2">
    <name type="scientific">marine sediment metagenome</name>
    <dbReference type="NCBI Taxonomy" id="412755"/>
    <lineage>
        <taxon>unclassified sequences</taxon>
        <taxon>metagenomes</taxon>
        <taxon>ecological metagenomes</taxon>
    </lineage>
</organism>